<gene>
    <name evidence="1" type="ORF">GCM10012275_27640</name>
</gene>
<dbReference type="AlphaFoldDB" id="A0A8J3C8B2"/>
<dbReference type="Proteomes" id="UP000637578">
    <property type="component" value="Unassembled WGS sequence"/>
</dbReference>
<organism evidence="1 2">
    <name type="scientific">Longimycelium tulufanense</name>
    <dbReference type="NCBI Taxonomy" id="907463"/>
    <lineage>
        <taxon>Bacteria</taxon>
        <taxon>Bacillati</taxon>
        <taxon>Actinomycetota</taxon>
        <taxon>Actinomycetes</taxon>
        <taxon>Pseudonocardiales</taxon>
        <taxon>Pseudonocardiaceae</taxon>
        <taxon>Longimycelium</taxon>
    </lineage>
</organism>
<reference evidence="1" key="1">
    <citation type="journal article" date="2014" name="Int. J. Syst. Evol. Microbiol.">
        <title>Complete genome sequence of Corynebacterium casei LMG S-19264T (=DSM 44701T), isolated from a smear-ripened cheese.</title>
        <authorList>
            <consortium name="US DOE Joint Genome Institute (JGI-PGF)"/>
            <person name="Walter F."/>
            <person name="Albersmeier A."/>
            <person name="Kalinowski J."/>
            <person name="Ruckert C."/>
        </authorList>
    </citation>
    <scope>NUCLEOTIDE SEQUENCE</scope>
    <source>
        <strain evidence="1">CGMCC 4.5737</strain>
    </source>
</reference>
<evidence type="ECO:0000313" key="1">
    <source>
        <dbReference type="EMBL" id="GGM55036.1"/>
    </source>
</evidence>
<proteinExistence type="predicted"/>
<dbReference type="SUPFAM" id="SSF53474">
    <property type="entry name" value="alpha/beta-Hydrolases"/>
    <property type="match status" value="1"/>
</dbReference>
<protein>
    <submittedName>
        <fullName evidence="1">Thioesterase</fullName>
    </submittedName>
</protein>
<dbReference type="Gene3D" id="3.40.50.1820">
    <property type="entry name" value="alpha/beta hydrolase"/>
    <property type="match status" value="1"/>
</dbReference>
<comment type="caution">
    <text evidence="1">The sequence shown here is derived from an EMBL/GenBank/DDBJ whole genome shotgun (WGS) entry which is preliminary data.</text>
</comment>
<sequence length="221" mass="22612">MRAVFAGPLAAVGFRLVAVPPLPGPDLVHAHLAALDAVAAEAEGPLLVGGVSLGAHLAAEWALRSRCDGLLLAMPAWCGPPGDAPAAVAARTSAETVLRLGTNGALRVATAEAPGWLATELTGAWRRHGRDLADSLLAGAAHPAPTETDLGRLTVPAGLAACRDDPVHPVEVARRWAAALPRAVLRSITLETLGADPESLGRAAVLAWLRAALPGPRETGW</sequence>
<dbReference type="InterPro" id="IPR029058">
    <property type="entry name" value="AB_hydrolase_fold"/>
</dbReference>
<keyword evidence="2" id="KW-1185">Reference proteome</keyword>
<evidence type="ECO:0000313" key="2">
    <source>
        <dbReference type="Proteomes" id="UP000637578"/>
    </source>
</evidence>
<reference evidence="1" key="2">
    <citation type="submission" date="2020-09" db="EMBL/GenBank/DDBJ databases">
        <authorList>
            <person name="Sun Q."/>
            <person name="Zhou Y."/>
        </authorList>
    </citation>
    <scope>NUCLEOTIDE SEQUENCE</scope>
    <source>
        <strain evidence="1">CGMCC 4.5737</strain>
    </source>
</reference>
<dbReference type="EMBL" id="BMMK01000011">
    <property type="protein sequence ID" value="GGM55036.1"/>
    <property type="molecule type" value="Genomic_DNA"/>
</dbReference>
<accession>A0A8J3C8B2</accession>
<name>A0A8J3C8B2_9PSEU</name>